<comment type="caution">
    <text evidence="7">The sequence shown here is derived from an EMBL/GenBank/DDBJ whole genome shotgun (WGS) entry which is preliminary data.</text>
</comment>
<keyword evidence="4" id="KW-0812">Transmembrane</keyword>
<dbReference type="EMBL" id="CACRXK020004762">
    <property type="protein sequence ID" value="CAB4003916.1"/>
    <property type="molecule type" value="Genomic_DNA"/>
</dbReference>
<reference evidence="7" key="1">
    <citation type="submission" date="2020-04" db="EMBL/GenBank/DDBJ databases">
        <authorList>
            <person name="Alioto T."/>
            <person name="Alioto T."/>
            <person name="Gomez Garrido J."/>
        </authorList>
    </citation>
    <scope>NUCLEOTIDE SEQUENCE</scope>
    <source>
        <strain evidence="7">A484AB</strain>
    </source>
</reference>
<keyword evidence="5" id="KW-1133">Transmembrane helix</keyword>
<evidence type="ECO:0000313" key="7">
    <source>
        <dbReference type="EMBL" id="CAB4003916.1"/>
    </source>
</evidence>
<evidence type="ECO:0000256" key="1">
    <source>
        <dbReference type="ARBA" id="ARBA00004141"/>
    </source>
</evidence>
<comment type="subcellular location">
    <subcellularLocation>
        <location evidence="1">Membrane</location>
        <topology evidence="1">Multi-pass membrane protein</topology>
    </subcellularLocation>
</comment>
<evidence type="ECO:0000256" key="4">
    <source>
        <dbReference type="ARBA" id="ARBA00022692"/>
    </source>
</evidence>
<dbReference type="AlphaFoldDB" id="A0A6S7HH75"/>
<evidence type="ECO:0000256" key="3">
    <source>
        <dbReference type="ARBA" id="ARBA00022448"/>
    </source>
</evidence>
<keyword evidence="6" id="KW-0472">Membrane</keyword>
<protein>
    <submittedName>
        <fullName evidence="7">Uncharacterized protein</fullName>
    </submittedName>
</protein>
<sequence length="138" mass="15392">MDIYHLGLIVWSVFESVLCTATIFGWAQLLEILVGEHYFSSYCGDEANSNRTISQINTSNSSHNKAGGNDINTCSEQDSILRLIYTISVFASFASIFLSGKYLDMFGFRKTRLLASFMYFLAGGAMFMSTYGMLPNLI</sequence>
<dbReference type="PANTHER" id="PTHR20772:SF2">
    <property type="entry name" value="PROTEIN FMP42"/>
    <property type="match status" value="1"/>
</dbReference>
<keyword evidence="3" id="KW-0813">Transport</keyword>
<dbReference type="GO" id="GO:0016020">
    <property type="term" value="C:membrane"/>
    <property type="evidence" value="ECO:0007669"/>
    <property type="project" value="UniProtKB-SubCell"/>
</dbReference>
<dbReference type="Proteomes" id="UP001152795">
    <property type="component" value="Unassembled WGS sequence"/>
</dbReference>
<dbReference type="PANTHER" id="PTHR20772">
    <property type="entry name" value="PROTEIN FMP42"/>
    <property type="match status" value="1"/>
</dbReference>
<dbReference type="OrthoDB" id="6351561at2759"/>
<organism evidence="7 8">
    <name type="scientific">Paramuricea clavata</name>
    <name type="common">Red gorgonian</name>
    <name type="synonym">Violescent sea-whip</name>
    <dbReference type="NCBI Taxonomy" id="317549"/>
    <lineage>
        <taxon>Eukaryota</taxon>
        <taxon>Metazoa</taxon>
        <taxon>Cnidaria</taxon>
        <taxon>Anthozoa</taxon>
        <taxon>Octocorallia</taxon>
        <taxon>Malacalcyonacea</taxon>
        <taxon>Plexauridae</taxon>
        <taxon>Paramuricea</taxon>
    </lineage>
</organism>
<evidence type="ECO:0000256" key="5">
    <source>
        <dbReference type="ARBA" id="ARBA00022989"/>
    </source>
</evidence>
<name>A0A6S7HH75_PARCT</name>
<evidence type="ECO:0000256" key="2">
    <source>
        <dbReference type="ARBA" id="ARBA00006595"/>
    </source>
</evidence>
<gene>
    <name evidence="7" type="ORF">PACLA_8A060756</name>
</gene>
<dbReference type="InterPro" id="IPR052599">
    <property type="entry name" value="SLC43A_AATransporter"/>
</dbReference>
<keyword evidence="8" id="KW-1185">Reference proteome</keyword>
<evidence type="ECO:0000313" key="8">
    <source>
        <dbReference type="Proteomes" id="UP001152795"/>
    </source>
</evidence>
<accession>A0A6S7HH75</accession>
<comment type="similarity">
    <text evidence="2">Belongs to the SLC43A transporter (TC 2.A.1.44) family.</text>
</comment>
<evidence type="ECO:0000256" key="6">
    <source>
        <dbReference type="ARBA" id="ARBA00023136"/>
    </source>
</evidence>
<proteinExistence type="inferred from homology"/>